<dbReference type="PROSITE" id="PS50902">
    <property type="entry name" value="FLAVODOXIN_LIKE"/>
    <property type="match status" value="1"/>
</dbReference>
<comment type="cofactor">
    <cofactor evidence="1">
        <name>FMN</name>
        <dbReference type="ChEBI" id="CHEBI:58210"/>
    </cofactor>
</comment>
<evidence type="ECO:0000256" key="6">
    <source>
        <dbReference type="ARBA" id="ARBA00022643"/>
    </source>
</evidence>
<evidence type="ECO:0000313" key="10">
    <source>
        <dbReference type="Proteomes" id="UP001601444"/>
    </source>
</evidence>
<evidence type="ECO:0000256" key="4">
    <source>
        <dbReference type="ARBA" id="ARBA00022448"/>
    </source>
</evidence>
<dbReference type="Pfam" id="PF00258">
    <property type="entry name" value="Flavodoxin_1"/>
    <property type="match status" value="1"/>
</dbReference>
<comment type="function">
    <text evidence="2">Low-potential electron donor to a number of redox enzymes.</text>
</comment>
<evidence type="ECO:0000256" key="7">
    <source>
        <dbReference type="ARBA" id="ARBA00022982"/>
    </source>
</evidence>
<dbReference type="InterPro" id="IPR050619">
    <property type="entry name" value="Flavodoxin"/>
</dbReference>
<dbReference type="InterPro" id="IPR008254">
    <property type="entry name" value="Flavodoxin/NO_synth"/>
</dbReference>
<protein>
    <submittedName>
        <fullName evidence="9">Flavodoxin domain-containing protein</fullName>
    </submittedName>
</protein>
<comment type="caution">
    <text evidence="9">The sequence shown here is derived from an EMBL/GenBank/DDBJ whole genome shotgun (WGS) entry which is preliminary data.</text>
</comment>
<keyword evidence="10" id="KW-1185">Reference proteome</keyword>
<gene>
    <name evidence="9" type="ORF">ACFYTF_25920</name>
</gene>
<dbReference type="Proteomes" id="UP001601444">
    <property type="component" value="Unassembled WGS sequence"/>
</dbReference>
<keyword evidence="5" id="KW-0285">Flavoprotein</keyword>
<dbReference type="InterPro" id="IPR029039">
    <property type="entry name" value="Flavoprotein-like_sf"/>
</dbReference>
<sequence length="142" mass="14853">MLFASITCNTEEIADLLATGLGEAGVTTEVKQIFAVDAAELSGYDIVALGSYTWMEGELADECLALYHALDTVDLSGKLGLAFGSCDAAYSPYGAAVDLLDDKLRSRGALVAEPLKVPVWPGPDAKERCVQAGRALGGRRAA</sequence>
<name>A0ABW6PV16_9NOCA</name>
<evidence type="ECO:0000259" key="8">
    <source>
        <dbReference type="PROSITE" id="PS50902"/>
    </source>
</evidence>
<keyword evidence="6" id="KW-0288">FMN</keyword>
<keyword evidence="7" id="KW-0249">Electron transport</keyword>
<keyword evidence="4" id="KW-0813">Transport</keyword>
<accession>A0ABW6PV16</accession>
<dbReference type="SUPFAM" id="SSF52218">
    <property type="entry name" value="Flavoproteins"/>
    <property type="match status" value="1"/>
</dbReference>
<dbReference type="PANTHER" id="PTHR42809">
    <property type="entry name" value="FLAVODOXIN 2"/>
    <property type="match status" value="1"/>
</dbReference>
<proteinExistence type="inferred from homology"/>
<evidence type="ECO:0000256" key="5">
    <source>
        <dbReference type="ARBA" id="ARBA00022630"/>
    </source>
</evidence>
<feature type="domain" description="Flavodoxin-like" evidence="8">
    <location>
        <begin position="1"/>
        <end position="137"/>
    </location>
</feature>
<comment type="similarity">
    <text evidence="3">Belongs to the flavodoxin family.</text>
</comment>
<reference evidence="9 10" key="1">
    <citation type="submission" date="2024-10" db="EMBL/GenBank/DDBJ databases">
        <title>The Natural Products Discovery Center: Release of the First 8490 Sequenced Strains for Exploring Actinobacteria Biosynthetic Diversity.</title>
        <authorList>
            <person name="Kalkreuter E."/>
            <person name="Kautsar S.A."/>
            <person name="Yang D."/>
            <person name="Bader C.D."/>
            <person name="Teijaro C.N."/>
            <person name="Fluegel L."/>
            <person name="Davis C.M."/>
            <person name="Simpson J.R."/>
            <person name="Lauterbach L."/>
            <person name="Steele A.D."/>
            <person name="Gui C."/>
            <person name="Meng S."/>
            <person name="Li G."/>
            <person name="Viehrig K."/>
            <person name="Ye F."/>
            <person name="Su P."/>
            <person name="Kiefer A.F."/>
            <person name="Nichols A."/>
            <person name="Cepeda A.J."/>
            <person name="Yan W."/>
            <person name="Fan B."/>
            <person name="Jiang Y."/>
            <person name="Adhikari A."/>
            <person name="Zheng C.-J."/>
            <person name="Schuster L."/>
            <person name="Cowan T.M."/>
            <person name="Smanski M.J."/>
            <person name="Chevrette M.G."/>
            <person name="De Carvalho L.P.S."/>
            <person name="Shen B."/>
        </authorList>
    </citation>
    <scope>NUCLEOTIDE SEQUENCE [LARGE SCALE GENOMIC DNA]</scope>
    <source>
        <strain evidence="9 10">NPDC004045</strain>
    </source>
</reference>
<dbReference type="EMBL" id="JBIAMX010000020">
    <property type="protein sequence ID" value="MFF0546276.1"/>
    <property type="molecule type" value="Genomic_DNA"/>
</dbReference>
<dbReference type="RefSeq" id="WP_387702667.1">
    <property type="nucleotide sequence ID" value="NZ_JBIAMX010000020.1"/>
</dbReference>
<evidence type="ECO:0000256" key="1">
    <source>
        <dbReference type="ARBA" id="ARBA00001917"/>
    </source>
</evidence>
<dbReference type="Gene3D" id="3.40.50.360">
    <property type="match status" value="1"/>
</dbReference>
<evidence type="ECO:0000313" key="9">
    <source>
        <dbReference type="EMBL" id="MFF0546276.1"/>
    </source>
</evidence>
<organism evidence="9 10">
    <name type="scientific">Nocardia thailandica</name>
    <dbReference type="NCBI Taxonomy" id="257275"/>
    <lineage>
        <taxon>Bacteria</taxon>
        <taxon>Bacillati</taxon>
        <taxon>Actinomycetota</taxon>
        <taxon>Actinomycetes</taxon>
        <taxon>Mycobacteriales</taxon>
        <taxon>Nocardiaceae</taxon>
        <taxon>Nocardia</taxon>
    </lineage>
</organism>
<dbReference type="PANTHER" id="PTHR42809:SF1">
    <property type="entry name" value="FLAVODOXIN 1"/>
    <property type="match status" value="1"/>
</dbReference>
<evidence type="ECO:0000256" key="2">
    <source>
        <dbReference type="ARBA" id="ARBA00003297"/>
    </source>
</evidence>
<evidence type="ECO:0000256" key="3">
    <source>
        <dbReference type="ARBA" id="ARBA00005267"/>
    </source>
</evidence>